<dbReference type="Gene3D" id="3.40.50.300">
    <property type="entry name" value="P-loop containing nucleotide triphosphate hydrolases"/>
    <property type="match status" value="1"/>
</dbReference>
<proteinExistence type="predicted"/>
<feature type="domain" description="G" evidence="2">
    <location>
        <begin position="100"/>
        <end position="166"/>
    </location>
</feature>
<feature type="region of interest" description="Disordered" evidence="1">
    <location>
        <begin position="29"/>
        <end position="49"/>
    </location>
</feature>
<evidence type="ECO:0000259" key="2">
    <source>
        <dbReference type="Pfam" id="PF01926"/>
    </source>
</evidence>
<keyword evidence="4" id="KW-1185">Reference proteome</keyword>
<keyword evidence="3" id="KW-0378">Hydrolase</keyword>
<dbReference type="Pfam" id="PF01926">
    <property type="entry name" value="MMR_HSR1"/>
    <property type="match status" value="1"/>
</dbReference>
<evidence type="ECO:0000313" key="3">
    <source>
        <dbReference type="EMBL" id="RPA78436.1"/>
    </source>
</evidence>
<evidence type="ECO:0000313" key="4">
    <source>
        <dbReference type="Proteomes" id="UP000275078"/>
    </source>
</evidence>
<accession>A0A3N4HZ99</accession>
<feature type="region of interest" description="Disordered" evidence="1">
    <location>
        <begin position="361"/>
        <end position="389"/>
    </location>
</feature>
<name>A0A3N4HZ99_ASCIM</name>
<organism evidence="3 4">
    <name type="scientific">Ascobolus immersus RN42</name>
    <dbReference type="NCBI Taxonomy" id="1160509"/>
    <lineage>
        <taxon>Eukaryota</taxon>
        <taxon>Fungi</taxon>
        <taxon>Dikarya</taxon>
        <taxon>Ascomycota</taxon>
        <taxon>Pezizomycotina</taxon>
        <taxon>Pezizomycetes</taxon>
        <taxon>Pezizales</taxon>
        <taxon>Ascobolaceae</taxon>
        <taxon>Ascobolus</taxon>
    </lineage>
</organism>
<dbReference type="CDD" id="cd00882">
    <property type="entry name" value="Ras_like_GTPase"/>
    <property type="match status" value="1"/>
</dbReference>
<sequence length="389" mass="43500">MGQRFIGGAANDGPADADDLEKLSSYAPTESTITNFGPPPGTYTPQSSLTETDSRYHYSIPQNLSTMASRSLGMLHNASSHVSIKNVLKLLSEAVPIKFVATMGLTGHGKSTLIKLLTPVEQHKAITTNGGMMSGTKDFHMHPVMVPGLPLFILIDFPGFDSADMKDSEVLEIIYSWFSHMAPAGVKLTTILYVHDITAPRLTPRMQKGFDIFKAIVGQEAFRNVGIVGTKWDYADHKPRTEKKFRMKEQELCEELWADVIAGGARIHRSKGVEEDEDDSTYGGESYTVLEEEWEQVGESAREILREHTRDQKVQLQIQREIEEHKLVWQTEAGKLLVPDTPHWQELVAAEAQMEMANMANEADPRMPKSPSKKKGESEAIFSNFLRRR</sequence>
<dbReference type="EMBL" id="ML119711">
    <property type="protein sequence ID" value="RPA78436.1"/>
    <property type="molecule type" value="Genomic_DNA"/>
</dbReference>
<gene>
    <name evidence="3" type="ORF">BJ508DRAFT_416539</name>
</gene>
<reference evidence="3 4" key="1">
    <citation type="journal article" date="2018" name="Nat. Ecol. Evol.">
        <title>Pezizomycetes genomes reveal the molecular basis of ectomycorrhizal truffle lifestyle.</title>
        <authorList>
            <person name="Murat C."/>
            <person name="Payen T."/>
            <person name="Noel B."/>
            <person name="Kuo A."/>
            <person name="Morin E."/>
            <person name="Chen J."/>
            <person name="Kohler A."/>
            <person name="Krizsan K."/>
            <person name="Balestrini R."/>
            <person name="Da Silva C."/>
            <person name="Montanini B."/>
            <person name="Hainaut M."/>
            <person name="Levati E."/>
            <person name="Barry K.W."/>
            <person name="Belfiori B."/>
            <person name="Cichocki N."/>
            <person name="Clum A."/>
            <person name="Dockter R.B."/>
            <person name="Fauchery L."/>
            <person name="Guy J."/>
            <person name="Iotti M."/>
            <person name="Le Tacon F."/>
            <person name="Lindquist E.A."/>
            <person name="Lipzen A."/>
            <person name="Malagnac F."/>
            <person name="Mello A."/>
            <person name="Molinier V."/>
            <person name="Miyauchi S."/>
            <person name="Poulain J."/>
            <person name="Riccioni C."/>
            <person name="Rubini A."/>
            <person name="Sitrit Y."/>
            <person name="Splivallo R."/>
            <person name="Traeger S."/>
            <person name="Wang M."/>
            <person name="Zifcakova L."/>
            <person name="Wipf D."/>
            <person name="Zambonelli A."/>
            <person name="Paolocci F."/>
            <person name="Nowrousian M."/>
            <person name="Ottonello S."/>
            <person name="Baldrian P."/>
            <person name="Spatafora J.W."/>
            <person name="Henrissat B."/>
            <person name="Nagy L.G."/>
            <person name="Aury J.M."/>
            <person name="Wincker P."/>
            <person name="Grigoriev I.V."/>
            <person name="Bonfante P."/>
            <person name="Martin F.M."/>
        </authorList>
    </citation>
    <scope>NUCLEOTIDE SEQUENCE [LARGE SCALE GENOMIC DNA]</scope>
    <source>
        <strain evidence="3 4">RN42</strain>
    </source>
</reference>
<dbReference type="Proteomes" id="UP000275078">
    <property type="component" value="Unassembled WGS sequence"/>
</dbReference>
<dbReference type="STRING" id="1160509.A0A3N4HZ99"/>
<dbReference type="GO" id="GO:0005525">
    <property type="term" value="F:GTP binding"/>
    <property type="evidence" value="ECO:0007669"/>
    <property type="project" value="InterPro"/>
</dbReference>
<feature type="region of interest" description="Disordered" evidence="1">
    <location>
        <begin position="1"/>
        <end position="20"/>
    </location>
</feature>
<evidence type="ECO:0000256" key="1">
    <source>
        <dbReference type="SAM" id="MobiDB-lite"/>
    </source>
</evidence>
<dbReference type="GO" id="GO:0016787">
    <property type="term" value="F:hydrolase activity"/>
    <property type="evidence" value="ECO:0007669"/>
    <property type="project" value="UniProtKB-KW"/>
</dbReference>
<dbReference type="OrthoDB" id="8954335at2759"/>
<dbReference type="SUPFAM" id="SSF52540">
    <property type="entry name" value="P-loop containing nucleoside triphosphate hydrolases"/>
    <property type="match status" value="1"/>
</dbReference>
<dbReference type="AlphaFoldDB" id="A0A3N4HZ99"/>
<dbReference type="InterPro" id="IPR006073">
    <property type="entry name" value="GTP-bd"/>
</dbReference>
<dbReference type="InterPro" id="IPR027417">
    <property type="entry name" value="P-loop_NTPase"/>
</dbReference>
<protein>
    <submittedName>
        <fullName evidence="3">P-loop containing nucleoside triphosphate hydrolase protein</fullName>
    </submittedName>
</protein>